<proteinExistence type="predicted"/>
<gene>
    <name evidence="1" type="ORF">AN484_12025</name>
</gene>
<dbReference type="EMBL" id="LJOW01000051">
    <property type="protein sequence ID" value="OBQ43540.1"/>
    <property type="molecule type" value="Genomic_DNA"/>
</dbReference>
<accession>A0A1B7X2L7</accession>
<sequence length="154" mass="16625">MLSPATPIITPPRVPLVDPRTGLIDRAWYLFFLSLNRVATAIIDESGITFSAESTIASVEAELQTLAQFVETQPPVVALPAPDALTDCCSGLESQIAEMQKQIEALALLPAQVTAMLSQLADVSAMNPSDGDKLIYNGTTGKWEQDSRSYLMLE</sequence>
<comment type="caution">
    <text evidence="1">The sequence shown here is derived from an EMBL/GenBank/DDBJ whole genome shotgun (WGS) entry which is preliminary data.</text>
</comment>
<name>A0A1B7X2L7_APHFL</name>
<organism evidence="1 2">
    <name type="scientific">Aphanizomenon flos-aquae WA102</name>
    <dbReference type="NCBI Taxonomy" id="1710896"/>
    <lineage>
        <taxon>Bacteria</taxon>
        <taxon>Bacillati</taxon>
        <taxon>Cyanobacteriota</taxon>
        <taxon>Cyanophyceae</taxon>
        <taxon>Nostocales</taxon>
        <taxon>Aphanizomenonaceae</taxon>
        <taxon>Aphanizomenon</taxon>
    </lineage>
</organism>
<dbReference type="Proteomes" id="UP000092093">
    <property type="component" value="Unassembled WGS sequence"/>
</dbReference>
<evidence type="ECO:0000313" key="2">
    <source>
        <dbReference type="Proteomes" id="UP000092093"/>
    </source>
</evidence>
<reference evidence="1 2" key="1">
    <citation type="submission" date="2015-09" db="EMBL/GenBank/DDBJ databases">
        <title>Aphanizomenon flos-aquae WA102.</title>
        <authorList>
            <person name="Driscoll C."/>
        </authorList>
    </citation>
    <scope>NUCLEOTIDE SEQUENCE [LARGE SCALE GENOMIC DNA]</scope>
    <source>
        <strain evidence="1">WA102</strain>
    </source>
</reference>
<protein>
    <submittedName>
        <fullName evidence="1">Uncharacterized protein</fullName>
    </submittedName>
</protein>
<dbReference type="AlphaFoldDB" id="A0A1B7X2L7"/>
<evidence type="ECO:0000313" key="1">
    <source>
        <dbReference type="EMBL" id="OBQ43540.1"/>
    </source>
</evidence>